<dbReference type="Gene3D" id="3.90.1600.10">
    <property type="entry name" value="Palm domain of DNA polymerase"/>
    <property type="match status" value="1"/>
</dbReference>
<organism evidence="2 3">
    <name type="scientific">Porites lobata</name>
    <dbReference type="NCBI Taxonomy" id="104759"/>
    <lineage>
        <taxon>Eukaryota</taxon>
        <taxon>Metazoa</taxon>
        <taxon>Cnidaria</taxon>
        <taxon>Anthozoa</taxon>
        <taxon>Hexacorallia</taxon>
        <taxon>Scleractinia</taxon>
        <taxon>Fungiina</taxon>
        <taxon>Poritidae</taxon>
        <taxon>Porites</taxon>
    </lineage>
</organism>
<protein>
    <recommendedName>
        <fullName evidence="4">DNA-directed DNA polymerase</fullName>
    </recommendedName>
</protein>
<feature type="signal peptide" evidence="1">
    <location>
        <begin position="1"/>
        <end position="29"/>
    </location>
</feature>
<sequence length="368" mass="41965">MAMTKLPKRSMNFMVAFIMGVLNFSQTNATGNTIVIQIVLSQKSMKPPVKKTQKLRQAGYTVIEKWEHDFEIEKKTNPTLTELLKTFQLSEPLNPRDSFFGGRTNGVRLHCVAAAGEEIRYKAVDLGYKILKIHGRKEGLFADYVNKWLKNKTEASGWPKNCTTEAAKSEYINVYYDRERVQLEPAKVAKNGGRKQFRHAMGSLRVYKYLELRKEQVLYFDTDSIIYLWRNGLPEVETGPFLGQMNDETAGVPIQEFATGGPKNYTYMLQNGETGCKIRGFTQDERGRALLNFYSMKSHILAAIKNPGNAPQPTAVPVSVNMDTNRTTKKICLTLKVKNYRLVFEKRVIQTKDCSSKPYGYDWIGQHT</sequence>
<keyword evidence="3" id="KW-1185">Reference proteome</keyword>
<dbReference type="InterPro" id="IPR043502">
    <property type="entry name" value="DNA/RNA_pol_sf"/>
</dbReference>
<dbReference type="Proteomes" id="UP001159405">
    <property type="component" value="Unassembled WGS sequence"/>
</dbReference>
<gene>
    <name evidence="2" type="ORF">PLOB_00042540</name>
</gene>
<evidence type="ECO:0008006" key="4">
    <source>
        <dbReference type="Google" id="ProtNLM"/>
    </source>
</evidence>
<comment type="caution">
    <text evidence="2">The sequence shown here is derived from an EMBL/GenBank/DDBJ whole genome shotgun (WGS) entry which is preliminary data.</text>
</comment>
<dbReference type="PANTHER" id="PTHR33568:SF3">
    <property type="entry name" value="DNA-DIRECTED DNA POLYMERASE"/>
    <property type="match status" value="1"/>
</dbReference>
<evidence type="ECO:0000313" key="3">
    <source>
        <dbReference type="Proteomes" id="UP001159405"/>
    </source>
</evidence>
<evidence type="ECO:0000313" key="2">
    <source>
        <dbReference type="EMBL" id="CAH3142687.1"/>
    </source>
</evidence>
<evidence type="ECO:0000256" key="1">
    <source>
        <dbReference type="SAM" id="SignalP"/>
    </source>
</evidence>
<reference evidence="2 3" key="1">
    <citation type="submission" date="2022-05" db="EMBL/GenBank/DDBJ databases">
        <authorList>
            <consortium name="Genoscope - CEA"/>
            <person name="William W."/>
        </authorList>
    </citation>
    <scope>NUCLEOTIDE SEQUENCE [LARGE SCALE GENOMIC DNA]</scope>
</reference>
<dbReference type="EMBL" id="CALNXK010000069">
    <property type="protein sequence ID" value="CAH3142687.1"/>
    <property type="molecule type" value="Genomic_DNA"/>
</dbReference>
<dbReference type="InterPro" id="IPR023211">
    <property type="entry name" value="DNA_pol_palm_dom_sf"/>
</dbReference>
<dbReference type="SUPFAM" id="SSF56672">
    <property type="entry name" value="DNA/RNA polymerases"/>
    <property type="match status" value="1"/>
</dbReference>
<accession>A0ABN8PFJ3</accession>
<dbReference type="PANTHER" id="PTHR33568">
    <property type="entry name" value="DNA POLYMERASE"/>
    <property type="match status" value="1"/>
</dbReference>
<name>A0ABN8PFJ3_9CNID</name>
<feature type="chain" id="PRO_5045037349" description="DNA-directed DNA polymerase" evidence="1">
    <location>
        <begin position="30"/>
        <end position="368"/>
    </location>
</feature>
<proteinExistence type="predicted"/>
<keyword evidence="1" id="KW-0732">Signal</keyword>